<keyword evidence="4" id="KW-0690">Ribosome biogenesis</keyword>
<keyword evidence="8" id="KW-0539">Nucleus</keyword>
<dbReference type="Pfam" id="PF04410">
    <property type="entry name" value="Gar1"/>
    <property type="match status" value="1"/>
</dbReference>
<evidence type="ECO:0000256" key="7">
    <source>
        <dbReference type="ARBA" id="ARBA00022884"/>
    </source>
</evidence>
<feature type="compositionally biased region" description="Basic and acidic residues" evidence="9">
    <location>
        <begin position="458"/>
        <end position="484"/>
    </location>
</feature>
<feature type="region of interest" description="Disordered" evidence="9">
    <location>
        <begin position="589"/>
        <end position="614"/>
    </location>
</feature>
<protein>
    <recommendedName>
        <fullName evidence="3">H/ACA ribonucleoprotein complex non-core subunit NAF1</fullName>
    </recommendedName>
</protein>
<feature type="compositionally biased region" description="Low complexity" evidence="9">
    <location>
        <begin position="548"/>
        <end position="557"/>
    </location>
</feature>
<keyword evidence="5" id="KW-0698">rRNA processing</keyword>
<dbReference type="Proteomes" id="UP001054945">
    <property type="component" value="Unassembled WGS sequence"/>
</dbReference>
<evidence type="ECO:0000256" key="3">
    <source>
        <dbReference type="ARBA" id="ARBA00021438"/>
    </source>
</evidence>
<feature type="region of interest" description="Disordered" evidence="9">
    <location>
        <begin position="917"/>
        <end position="959"/>
    </location>
</feature>
<evidence type="ECO:0000313" key="11">
    <source>
        <dbReference type="Proteomes" id="UP001054945"/>
    </source>
</evidence>
<evidence type="ECO:0000256" key="9">
    <source>
        <dbReference type="SAM" id="MobiDB-lite"/>
    </source>
</evidence>
<organism evidence="10 11">
    <name type="scientific">Caerostris extrusa</name>
    <name type="common">Bark spider</name>
    <name type="synonym">Caerostris bankana</name>
    <dbReference type="NCBI Taxonomy" id="172846"/>
    <lineage>
        <taxon>Eukaryota</taxon>
        <taxon>Metazoa</taxon>
        <taxon>Ecdysozoa</taxon>
        <taxon>Arthropoda</taxon>
        <taxon>Chelicerata</taxon>
        <taxon>Arachnida</taxon>
        <taxon>Araneae</taxon>
        <taxon>Araneomorphae</taxon>
        <taxon>Entelegynae</taxon>
        <taxon>Araneoidea</taxon>
        <taxon>Araneidae</taxon>
        <taxon>Caerostris</taxon>
    </lineage>
</organism>
<keyword evidence="11" id="KW-1185">Reference proteome</keyword>
<dbReference type="InterPro" id="IPR009000">
    <property type="entry name" value="Transl_B-barrel_sf"/>
</dbReference>
<evidence type="ECO:0000256" key="5">
    <source>
        <dbReference type="ARBA" id="ARBA00022552"/>
    </source>
</evidence>
<evidence type="ECO:0000256" key="1">
    <source>
        <dbReference type="ARBA" id="ARBA00004123"/>
    </source>
</evidence>
<dbReference type="GO" id="GO:0005732">
    <property type="term" value="C:sno(s)RNA-containing ribonucleoprotein complex"/>
    <property type="evidence" value="ECO:0007669"/>
    <property type="project" value="InterPro"/>
</dbReference>
<dbReference type="InterPro" id="IPR007504">
    <property type="entry name" value="H/ACA_rnp_Gar1/Naf1"/>
</dbReference>
<dbReference type="PANTHER" id="PTHR31633:SF1">
    <property type="entry name" value="H_ACA RIBONUCLEOPROTEIN COMPLEX NON-CORE SUBUNIT NAF1"/>
    <property type="match status" value="1"/>
</dbReference>
<gene>
    <name evidence="10" type="primary">NAF1</name>
    <name evidence="10" type="ORF">CEXT_789172</name>
</gene>
<feature type="region of interest" description="Disordered" evidence="9">
    <location>
        <begin position="458"/>
        <end position="493"/>
    </location>
</feature>
<comment type="subcellular location">
    <subcellularLocation>
        <location evidence="1">Nucleus</location>
    </subcellularLocation>
</comment>
<evidence type="ECO:0000313" key="10">
    <source>
        <dbReference type="EMBL" id="GIY70813.1"/>
    </source>
</evidence>
<dbReference type="EMBL" id="BPLR01014725">
    <property type="protein sequence ID" value="GIY70813.1"/>
    <property type="molecule type" value="Genomic_DNA"/>
</dbReference>
<dbReference type="GO" id="GO:0005634">
    <property type="term" value="C:nucleus"/>
    <property type="evidence" value="ECO:0007669"/>
    <property type="project" value="UniProtKB-SubCell"/>
</dbReference>
<dbReference type="GO" id="GO:0000493">
    <property type="term" value="P:box H/ACA snoRNP assembly"/>
    <property type="evidence" value="ECO:0007669"/>
    <property type="project" value="InterPro"/>
</dbReference>
<feature type="region of interest" description="Disordered" evidence="9">
    <location>
        <begin position="745"/>
        <end position="787"/>
    </location>
</feature>
<sequence>AYYQPRLLNFSHVVKRALKLYSFLRDIAFFQKKVPTFAMAEKQEKSPLSSILIDYASTSKSVEDPNAPVLSIEKAMQIPDSGEKLESAENPSASISSIDHESTSIELIEHSNAPDPSTEKKKVPTFAMAEKQEKSPLSSILIDYASTSKSVEDSNAPVLSIEKALQIPDSGEKLESAENPSASISSIDHESTSIELIEHSNAPDPSTEKAMEIPDSTLAEKPSASISSIHKLTENLNGPNLSTEKAMEIPDVVMAEELERFPSGSISSIDCESTFEAVEQPNVPYLNTEKAGNVPAHMNYRESDSEDSLSDSDSFMKEMRKNAFKPTEKLPPLVTKEFSVLEYDLPPVKDLHIVPEKELCKIGVILSIVENLVVVDTYNDAPALNAETVLFLSADKPLGKIFEVWGRVTHPVYSVRFNSAEHIKEKDIIIGEDVFYSPEETELTNYVMVSELLKEKGSDASWKDNQEPPEECREYSDDEKERNANKKRKSKKRHNIGNPLAILFCEDQVKSFGQKRFAPSRENISQRNNFNSSDRYSRTRHMNRQNESASLNSVSSSTHRNIVQDSMSEIQPWTQASAVLEYVTNLAKCENSSDGKPPETFLKKENHKSTSFRSPMILNQSNSQISAIQRSSRDSIPGFPFFELCQSRPPPTSSFGPLQQNFMPSNDNFGCMHPNFRPPNYTFGFNPNLRPPNYTFESNPNLGVLNHTVGPTHLNPAIPNVVGSVQTRFSNIQHHQQMDQMNYNQQASPYNNRSPQPLSGPFHSLSSQTPQSYRPVHTNPAPPPTDSQNFVSTQGFILPPRPPLVSDQNQTFQYRSESVNMHPLYSSALHTTAAASVTSPSPNHMTFQQQFPVQPRSQVPVSFPPMLNNIPNQSPHTTAASSVTSPSPNHMTFQQQFPVQLRPPAPILFPPMLNNFPNQSPHTTAASSVTSPPPNHMTFQQQFPVQPRSQAPISLPPMRNNIPNLSPWESFPNF</sequence>
<evidence type="ECO:0000256" key="4">
    <source>
        <dbReference type="ARBA" id="ARBA00022517"/>
    </source>
</evidence>
<reference evidence="10 11" key="1">
    <citation type="submission" date="2021-06" db="EMBL/GenBank/DDBJ databases">
        <title>Caerostris extrusa draft genome.</title>
        <authorList>
            <person name="Kono N."/>
            <person name="Arakawa K."/>
        </authorList>
    </citation>
    <scope>NUCLEOTIDE SEQUENCE [LARGE SCALE GENOMIC DNA]</scope>
</reference>
<feature type="non-terminal residue" evidence="10">
    <location>
        <position position="1"/>
    </location>
</feature>
<dbReference type="InterPro" id="IPR038664">
    <property type="entry name" value="Gar1/Naf1_Cbf5-bd_sf"/>
</dbReference>
<dbReference type="Gene3D" id="2.40.10.230">
    <property type="entry name" value="Probable tRNA pseudouridine synthase domain"/>
    <property type="match status" value="1"/>
</dbReference>
<dbReference type="AlphaFoldDB" id="A0AAV4VLA0"/>
<dbReference type="GO" id="GO:0003723">
    <property type="term" value="F:RNA binding"/>
    <property type="evidence" value="ECO:0007669"/>
    <property type="project" value="UniProtKB-KW"/>
</dbReference>
<keyword evidence="7" id="KW-0694">RNA-binding</keyword>
<dbReference type="GO" id="GO:0006364">
    <property type="term" value="P:rRNA processing"/>
    <property type="evidence" value="ECO:0007669"/>
    <property type="project" value="UniProtKB-KW"/>
</dbReference>
<dbReference type="GO" id="GO:0001522">
    <property type="term" value="P:pseudouridine synthesis"/>
    <property type="evidence" value="ECO:0007669"/>
    <property type="project" value="InterPro"/>
</dbReference>
<feature type="region of interest" description="Disordered" evidence="9">
    <location>
        <begin position="516"/>
        <end position="560"/>
    </location>
</feature>
<proteinExistence type="inferred from homology"/>
<dbReference type="PANTHER" id="PTHR31633">
    <property type="entry name" value="H/ACA RIBONUCLEOPROTEIN COMPLEX NON-CORE SUBUNIT NAF1"/>
    <property type="match status" value="1"/>
</dbReference>
<feature type="compositionally biased region" description="Polar residues" evidence="9">
    <location>
        <begin position="937"/>
        <end position="952"/>
    </location>
</feature>
<feature type="compositionally biased region" description="Polar residues" evidence="9">
    <location>
        <begin position="745"/>
        <end position="757"/>
    </location>
</feature>
<dbReference type="SUPFAM" id="SSF50447">
    <property type="entry name" value="Translation proteins"/>
    <property type="match status" value="1"/>
</dbReference>
<feature type="compositionally biased region" description="Polar residues" evidence="9">
    <location>
        <begin position="522"/>
        <end position="534"/>
    </location>
</feature>
<feature type="compositionally biased region" description="Basic and acidic residues" evidence="9">
    <location>
        <begin position="591"/>
        <end position="608"/>
    </location>
</feature>
<evidence type="ECO:0000256" key="8">
    <source>
        <dbReference type="ARBA" id="ARBA00023242"/>
    </source>
</evidence>
<accession>A0AAV4VLA0</accession>
<comment type="caution">
    <text evidence="10">The sequence shown here is derived from an EMBL/GenBank/DDBJ whole genome shotgun (WGS) entry which is preliminary data.</text>
</comment>
<name>A0AAV4VLA0_CAEEX</name>
<keyword evidence="6" id="KW-0597">Phosphoprotein</keyword>
<evidence type="ECO:0000256" key="2">
    <source>
        <dbReference type="ARBA" id="ARBA00009801"/>
    </source>
</evidence>
<feature type="compositionally biased region" description="Polar residues" evidence="9">
    <location>
        <begin position="917"/>
        <end position="930"/>
    </location>
</feature>
<dbReference type="InterPro" id="IPR040309">
    <property type="entry name" value="Naf1"/>
</dbReference>
<comment type="similarity">
    <text evidence="2">Belongs to the NAF1 family.</text>
</comment>
<evidence type="ECO:0000256" key="6">
    <source>
        <dbReference type="ARBA" id="ARBA00022553"/>
    </source>
</evidence>